<proteinExistence type="predicted"/>
<evidence type="ECO:0000313" key="2">
    <source>
        <dbReference type="EMBL" id="KAF2875716.1"/>
    </source>
</evidence>
<feature type="region of interest" description="Disordered" evidence="1">
    <location>
        <begin position="1"/>
        <end position="27"/>
    </location>
</feature>
<accession>A0A7C8MDN8</accession>
<protein>
    <recommendedName>
        <fullName evidence="4">F-box domain-containing protein</fullName>
    </recommendedName>
</protein>
<dbReference type="OrthoDB" id="3682330at2759"/>
<feature type="compositionally biased region" description="Polar residues" evidence="1">
    <location>
        <begin position="1"/>
        <end position="10"/>
    </location>
</feature>
<evidence type="ECO:0008006" key="4">
    <source>
        <dbReference type="Google" id="ProtNLM"/>
    </source>
</evidence>
<organism evidence="2 3">
    <name type="scientific">Massariosphaeria phaeospora</name>
    <dbReference type="NCBI Taxonomy" id="100035"/>
    <lineage>
        <taxon>Eukaryota</taxon>
        <taxon>Fungi</taxon>
        <taxon>Dikarya</taxon>
        <taxon>Ascomycota</taxon>
        <taxon>Pezizomycotina</taxon>
        <taxon>Dothideomycetes</taxon>
        <taxon>Pleosporomycetidae</taxon>
        <taxon>Pleosporales</taxon>
        <taxon>Pleosporales incertae sedis</taxon>
        <taxon>Massariosphaeria</taxon>
    </lineage>
</organism>
<reference evidence="2 3" key="1">
    <citation type="submission" date="2020-01" db="EMBL/GenBank/DDBJ databases">
        <authorList>
            <consortium name="DOE Joint Genome Institute"/>
            <person name="Haridas S."/>
            <person name="Albert R."/>
            <person name="Binder M."/>
            <person name="Bloem J."/>
            <person name="Labutti K."/>
            <person name="Salamov A."/>
            <person name="Andreopoulos B."/>
            <person name="Baker S.E."/>
            <person name="Barry K."/>
            <person name="Bills G."/>
            <person name="Bluhm B.H."/>
            <person name="Cannon C."/>
            <person name="Castanera R."/>
            <person name="Culley D.E."/>
            <person name="Daum C."/>
            <person name="Ezra D."/>
            <person name="Gonzalez J.B."/>
            <person name="Henrissat B."/>
            <person name="Kuo A."/>
            <person name="Liang C."/>
            <person name="Lipzen A."/>
            <person name="Lutzoni F."/>
            <person name="Magnuson J."/>
            <person name="Mondo S."/>
            <person name="Nolan M."/>
            <person name="Ohm R."/>
            <person name="Pangilinan J."/>
            <person name="Park H.-J.H."/>
            <person name="Ramirez L."/>
            <person name="Alfaro M."/>
            <person name="Sun H."/>
            <person name="Tritt A."/>
            <person name="Yoshinaga Y."/>
            <person name="Zwiers L.-H.L."/>
            <person name="Turgeon B.G."/>
            <person name="Goodwin S.B."/>
            <person name="Spatafora J.W."/>
            <person name="Crous P.W."/>
            <person name="Grigoriev I.V."/>
        </authorList>
    </citation>
    <scope>NUCLEOTIDE SEQUENCE [LARGE SCALE GENOMIC DNA]</scope>
    <source>
        <strain evidence="2 3">CBS 611.86</strain>
    </source>
</reference>
<evidence type="ECO:0000256" key="1">
    <source>
        <dbReference type="SAM" id="MobiDB-lite"/>
    </source>
</evidence>
<keyword evidence="3" id="KW-1185">Reference proteome</keyword>
<gene>
    <name evidence="2" type="ORF">BDV95DRAFT_615702</name>
</gene>
<dbReference type="Proteomes" id="UP000481861">
    <property type="component" value="Unassembled WGS sequence"/>
</dbReference>
<dbReference type="AlphaFoldDB" id="A0A7C8MDN8"/>
<dbReference type="EMBL" id="JAADJZ010000004">
    <property type="protein sequence ID" value="KAF2875716.1"/>
    <property type="molecule type" value="Genomic_DNA"/>
</dbReference>
<sequence>MSVTVDTALNRNPRVPQHPRKPHRSGWTALPTELKLSILRLRLVLAKPITSTTHLSHAKRALLPLALVDRETHALATETYYTLNTFVVAGSKRERMVAYPNPAIGHLVRRLEVRLYVEPIGSMTRADEKTADSIVAGDDDWRFLLRPRGADEEVGGIGGRGRLKRWSRGSSRWQDAFPKLRALRVVLDVQLELFRGDRGPIGHSCFRSSGYLGFDLDSGWWGGGLR</sequence>
<name>A0A7C8MDN8_9PLEO</name>
<comment type="caution">
    <text evidence="2">The sequence shown here is derived from an EMBL/GenBank/DDBJ whole genome shotgun (WGS) entry which is preliminary data.</text>
</comment>
<evidence type="ECO:0000313" key="3">
    <source>
        <dbReference type="Proteomes" id="UP000481861"/>
    </source>
</evidence>